<evidence type="ECO:0000313" key="1">
    <source>
        <dbReference type="EMBL" id="GBO29751.1"/>
    </source>
</evidence>
<keyword evidence="2" id="KW-1185">Reference proteome</keyword>
<comment type="caution">
    <text evidence="1">The sequence shown here is derived from an EMBL/GenBank/DDBJ whole genome shotgun (WGS) entry which is preliminary data.</text>
</comment>
<evidence type="ECO:0000313" key="2">
    <source>
        <dbReference type="Proteomes" id="UP000499080"/>
    </source>
</evidence>
<dbReference type="Gene3D" id="3.80.10.10">
    <property type="entry name" value="Ribonuclease Inhibitor"/>
    <property type="match status" value="1"/>
</dbReference>
<dbReference type="Proteomes" id="UP000499080">
    <property type="component" value="Unassembled WGS sequence"/>
</dbReference>
<gene>
    <name evidence="1" type="ORF">AVEN_116259_1</name>
</gene>
<reference evidence="1 2" key="1">
    <citation type="journal article" date="2019" name="Sci. Rep.">
        <title>Orb-weaving spider Araneus ventricosus genome elucidates the spidroin gene catalogue.</title>
        <authorList>
            <person name="Kono N."/>
            <person name="Nakamura H."/>
            <person name="Ohtoshi R."/>
            <person name="Moran D.A.P."/>
            <person name="Shinohara A."/>
            <person name="Yoshida Y."/>
            <person name="Fujiwara M."/>
            <person name="Mori M."/>
            <person name="Tomita M."/>
            <person name="Arakawa K."/>
        </authorList>
    </citation>
    <scope>NUCLEOTIDE SEQUENCE [LARGE SCALE GENOMIC DNA]</scope>
</reference>
<dbReference type="InterPro" id="IPR032675">
    <property type="entry name" value="LRR_dom_sf"/>
</dbReference>
<organism evidence="1 2">
    <name type="scientific">Araneus ventricosus</name>
    <name type="common">Orbweaver spider</name>
    <name type="synonym">Epeira ventricosa</name>
    <dbReference type="NCBI Taxonomy" id="182803"/>
    <lineage>
        <taxon>Eukaryota</taxon>
        <taxon>Metazoa</taxon>
        <taxon>Ecdysozoa</taxon>
        <taxon>Arthropoda</taxon>
        <taxon>Chelicerata</taxon>
        <taxon>Arachnida</taxon>
        <taxon>Araneae</taxon>
        <taxon>Araneomorphae</taxon>
        <taxon>Entelegynae</taxon>
        <taxon>Araneoidea</taxon>
        <taxon>Araneidae</taxon>
        <taxon>Araneus</taxon>
    </lineage>
</organism>
<dbReference type="SUPFAM" id="SSF52047">
    <property type="entry name" value="RNI-like"/>
    <property type="match status" value="1"/>
</dbReference>
<dbReference type="EMBL" id="BGPR01052924">
    <property type="protein sequence ID" value="GBO29751.1"/>
    <property type="molecule type" value="Genomic_DNA"/>
</dbReference>
<accession>A0A4Y2VYM5</accession>
<proteinExistence type="predicted"/>
<feature type="non-terminal residue" evidence="1">
    <location>
        <position position="1"/>
    </location>
</feature>
<name>A0A4Y2VYM5_ARAVE</name>
<sequence>CVHVTDLGVGYVSTITTIRVLYLRWCTQLRDFGLTHVCNMRNLEILSLAGKLILSISLSFQWRRDRKGYRCSRAPLLVGTMEPNTFVSKSMTK</sequence>
<dbReference type="AlphaFoldDB" id="A0A4Y2VYM5"/>
<dbReference type="OrthoDB" id="10044893at2759"/>
<protein>
    <submittedName>
        <fullName evidence="1">Uncharacterized protein</fullName>
    </submittedName>
</protein>